<name>A0A0N5CIU4_STREA</name>
<keyword evidence="1" id="KW-1185">Reference proteome</keyword>
<accession>A0A0N5CIU4</accession>
<evidence type="ECO:0000313" key="1">
    <source>
        <dbReference type="Proteomes" id="UP000046392"/>
    </source>
</evidence>
<evidence type="ECO:0000313" key="2">
    <source>
        <dbReference type="WBParaSite" id="SPAL_0001774900.1"/>
    </source>
</evidence>
<sequence length="71" mass="8398">MNIIPPDYDSQTSLENKIQRASYECYLDLSILEGVDYNLNMPWFCSTNDETIKWNLNLYLNNHGQDKQHTK</sequence>
<dbReference type="Proteomes" id="UP000046392">
    <property type="component" value="Unplaced"/>
</dbReference>
<proteinExistence type="predicted"/>
<protein>
    <submittedName>
        <fullName evidence="2">Uncharacterized protein</fullName>
    </submittedName>
</protein>
<dbReference type="AlphaFoldDB" id="A0A0N5CIU4"/>
<organism evidence="1 2">
    <name type="scientific">Strongyloides papillosus</name>
    <name type="common">Intestinal threadworm</name>
    <dbReference type="NCBI Taxonomy" id="174720"/>
    <lineage>
        <taxon>Eukaryota</taxon>
        <taxon>Metazoa</taxon>
        <taxon>Ecdysozoa</taxon>
        <taxon>Nematoda</taxon>
        <taxon>Chromadorea</taxon>
        <taxon>Rhabditida</taxon>
        <taxon>Tylenchina</taxon>
        <taxon>Panagrolaimomorpha</taxon>
        <taxon>Strongyloidoidea</taxon>
        <taxon>Strongyloididae</taxon>
        <taxon>Strongyloides</taxon>
    </lineage>
</organism>
<dbReference type="WBParaSite" id="SPAL_0001774900.1">
    <property type="protein sequence ID" value="SPAL_0001774900.1"/>
    <property type="gene ID" value="SPAL_0001774900"/>
</dbReference>
<reference evidence="2" key="1">
    <citation type="submission" date="2017-02" db="UniProtKB">
        <authorList>
            <consortium name="WormBaseParasite"/>
        </authorList>
    </citation>
    <scope>IDENTIFICATION</scope>
</reference>